<dbReference type="PATRIC" id="fig|1050174.4.peg.238"/>
<evidence type="ECO:0000313" key="1">
    <source>
        <dbReference type="EMBL" id="AKK02123.1"/>
    </source>
</evidence>
<evidence type="ECO:0000313" key="2">
    <source>
        <dbReference type="Proteomes" id="UP000035368"/>
    </source>
</evidence>
<name>A0A0G3GRG4_9CORY</name>
<keyword evidence="2" id="KW-1185">Reference proteome</keyword>
<accession>A0A0G3GRG4</accession>
<dbReference type="STRING" id="1050174.CEPID_01180"/>
<gene>
    <name evidence="1" type="ORF">CEPID_01180</name>
</gene>
<proteinExistence type="predicted"/>
<dbReference type="AlphaFoldDB" id="A0A0G3GRG4"/>
<reference evidence="1 2" key="1">
    <citation type="submission" date="2015-05" db="EMBL/GenBank/DDBJ databases">
        <title>Complete genome sequence of Corynebacterium epidermidicanis DSM 45586, isolated from the skin of a dog suffering from pruritus.</title>
        <authorList>
            <person name="Ruckert C."/>
            <person name="Albersmeier A."/>
            <person name="Winkler A."/>
            <person name="Tauch A."/>
        </authorList>
    </citation>
    <scope>NUCLEOTIDE SEQUENCE [LARGE SCALE GENOMIC DNA]</scope>
    <source>
        <strain evidence="1 2">DSM 45586</strain>
    </source>
</reference>
<dbReference type="Proteomes" id="UP000035368">
    <property type="component" value="Chromosome"/>
</dbReference>
<protein>
    <submittedName>
        <fullName evidence="1">Suppressor of fused protein (SUFU)</fullName>
    </submittedName>
</protein>
<dbReference type="KEGG" id="cei:CEPID_01180"/>
<sequence>MNFEETAHWVSGLFPGEMMVGELGPCRVATFANPPENIACTLNFGQVDTGLTAEGMDVRSELFTVATQAEAAPILVAAAYQMLVDAAGRILARPGELLPGLATLALQHDLTAKHGVLTVPYVWGGDVPHFREPGKQTLMLQVIFLTDDEFVYLNTYGLPALQQEISKNSINIHDLRR</sequence>
<dbReference type="RefSeq" id="WP_047239399.1">
    <property type="nucleotide sequence ID" value="NZ_CP011541.1"/>
</dbReference>
<organism evidence="1 2">
    <name type="scientific">Corynebacterium epidermidicanis</name>
    <dbReference type="NCBI Taxonomy" id="1050174"/>
    <lineage>
        <taxon>Bacteria</taxon>
        <taxon>Bacillati</taxon>
        <taxon>Actinomycetota</taxon>
        <taxon>Actinomycetes</taxon>
        <taxon>Mycobacteriales</taxon>
        <taxon>Corynebacteriaceae</taxon>
        <taxon>Corynebacterium</taxon>
    </lineage>
</organism>
<dbReference type="EMBL" id="CP011541">
    <property type="protein sequence ID" value="AKK02123.1"/>
    <property type="molecule type" value="Genomic_DNA"/>
</dbReference>
<dbReference type="OrthoDB" id="4426448at2"/>